<dbReference type="AlphaFoldDB" id="A0A6J8CBV0"/>
<dbReference type="InterPro" id="IPR043128">
    <property type="entry name" value="Rev_trsase/Diguanyl_cyclase"/>
</dbReference>
<name>A0A6J8CBV0_MYTCO</name>
<dbReference type="PROSITE" id="PS50878">
    <property type="entry name" value="RT_POL"/>
    <property type="match status" value="1"/>
</dbReference>
<feature type="domain" description="Reverse transcriptase" evidence="1">
    <location>
        <begin position="1"/>
        <end position="179"/>
    </location>
</feature>
<dbReference type="PANTHER" id="PTHR47027:SF20">
    <property type="entry name" value="REVERSE TRANSCRIPTASE-LIKE PROTEIN WITH RNA-DIRECTED DNA POLYMERASE DOMAIN"/>
    <property type="match status" value="1"/>
</dbReference>
<dbReference type="Pfam" id="PF00078">
    <property type="entry name" value="RVT_1"/>
    <property type="match status" value="1"/>
</dbReference>
<dbReference type="SUPFAM" id="SSF56672">
    <property type="entry name" value="DNA/RNA polymerases"/>
    <property type="match status" value="1"/>
</dbReference>
<dbReference type="OrthoDB" id="6157781at2759"/>
<reference evidence="2 3" key="1">
    <citation type="submission" date="2020-06" db="EMBL/GenBank/DDBJ databases">
        <authorList>
            <person name="Li R."/>
            <person name="Bekaert M."/>
        </authorList>
    </citation>
    <scope>NUCLEOTIDE SEQUENCE [LARGE SCALE GENOMIC DNA]</scope>
    <source>
        <strain evidence="3">wild</strain>
    </source>
</reference>
<proteinExistence type="predicted"/>
<organism evidence="2 3">
    <name type="scientific">Mytilus coruscus</name>
    <name type="common">Sea mussel</name>
    <dbReference type="NCBI Taxonomy" id="42192"/>
    <lineage>
        <taxon>Eukaryota</taxon>
        <taxon>Metazoa</taxon>
        <taxon>Spiralia</taxon>
        <taxon>Lophotrochozoa</taxon>
        <taxon>Mollusca</taxon>
        <taxon>Bivalvia</taxon>
        <taxon>Autobranchia</taxon>
        <taxon>Pteriomorphia</taxon>
        <taxon>Mytilida</taxon>
        <taxon>Mytiloidea</taxon>
        <taxon>Mytilidae</taxon>
        <taxon>Mytilinae</taxon>
        <taxon>Mytilus</taxon>
    </lineage>
</organism>
<dbReference type="InterPro" id="IPR000477">
    <property type="entry name" value="RT_dom"/>
</dbReference>
<dbReference type="InterPro" id="IPR043502">
    <property type="entry name" value="DNA/RNA_pol_sf"/>
</dbReference>
<dbReference type="Gene3D" id="3.30.70.270">
    <property type="match status" value="1"/>
</dbReference>
<evidence type="ECO:0000313" key="3">
    <source>
        <dbReference type="Proteomes" id="UP000507470"/>
    </source>
</evidence>
<sequence>MTSDHLFVLKTLIDKHTQKDSKPLYTCFVDFRGAFDTVNHTGLFYKLSKIGVGTHFYNIIKSMYSNNILCIKTRNMLTADFRSCIGVRQGDNLSPSLFKMFINDFKSLLDETCDPVLLSNISLNCLLYADDLVLLSESKIGLQTALNKLEIYCENWGLEVNLKKTKSIVFNTSGRIKDA</sequence>
<accession>A0A6J8CBV0</accession>
<dbReference type="Proteomes" id="UP000507470">
    <property type="component" value="Unassembled WGS sequence"/>
</dbReference>
<gene>
    <name evidence="2" type="ORF">MCOR_27734</name>
</gene>
<protein>
    <recommendedName>
        <fullName evidence="1">Reverse transcriptase domain-containing protein</fullName>
    </recommendedName>
</protein>
<keyword evidence="3" id="KW-1185">Reference proteome</keyword>
<dbReference type="EMBL" id="CACVKT020005076">
    <property type="protein sequence ID" value="CAC5392826.1"/>
    <property type="molecule type" value="Genomic_DNA"/>
</dbReference>
<evidence type="ECO:0000259" key="1">
    <source>
        <dbReference type="PROSITE" id="PS50878"/>
    </source>
</evidence>
<evidence type="ECO:0000313" key="2">
    <source>
        <dbReference type="EMBL" id="CAC5392826.1"/>
    </source>
</evidence>
<dbReference type="PANTHER" id="PTHR47027">
    <property type="entry name" value="REVERSE TRANSCRIPTASE DOMAIN-CONTAINING PROTEIN"/>
    <property type="match status" value="1"/>
</dbReference>